<dbReference type="Pfam" id="PF25967">
    <property type="entry name" value="RND-MFP_C"/>
    <property type="match status" value="1"/>
</dbReference>
<feature type="domain" description="Multidrug resistance protein MdtA-like alpha-helical hairpin" evidence="6">
    <location>
        <begin position="102"/>
        <end position="171"/>
    </location>
</feature>
<dbReference type="InterPro" id="IPR006143">
    <property type="entry name" value="RND_pump_MFP"/>
</dbReference>
<feature type="domain" description="Multidrug resistance protein MdtA-like beta-barrel" evidence="8">
    <location>
        <begin position="207"/>
        <end position="292"/>
    </location>
</feature>
<evidence type="ECO:0000256" key="1">
    <source>
        <dbReference type="ARBA" id="ARBA00004196"/>
    </source>
</evidence>
<keyword evidence="3" id="KW-0175">Coiled coil</keyword>
<comment type="similarity">
    <text evidence="2">Belongs to the membrane fusion protein (MFP) (TC 8.A.1) family.</text>
</comment>
<proteinExistence type="inferred from homology"/>
<name>A0ABX0XCL3_9BACT</name>
<keyword evidence="11" id="KW-1185">Reference proteome</keyword>
<dbReference type="EMBL" id="JAATJH010000003">
    <property type="protein sequence ID" value="NJC26947.1"/>
    <property type="molecule type" value="Genomic_DNA"/>
</dbReference>
<dbReference type="Pfam" id="PF25944">
    <property type="entry name" value="Beta-barrel_RND"/>
    <property type="match status" value="1"/>
</dbReference>
<evidence type="ECO:0000259" key="7">
    <source>
        <dbReference type="Pfam" id="PF25917"/>
    </source>
</evidence>
<accession>A0ABX0XCL3</accession>
<comment type="subcellular location">
    <subcellularLocation>
        <location evidence="1">Cell envelope</location>
    </subcellularLocation>
</comment>
<dbReference type="RefSeq" id="WP_168037698.1">
    <property type="nucleotide sequence ID" value="NZ_JAATJH010000003.1"/>
</dbReference>
<protein>
    <submittedName>
        <fullName evidence="10">Membrane fusion protein (Multidrug efflux system)</fullName>
    </submittedName>
</protein>
<dbReference type="Pfam" id="PF25917">
    <property type="entry name" value="BSH_RND"/>
    <property type="match status" value="1"/>
</dbReference>
<feature type="domain" description="Multidrug resistance protein MdtA-like barrel-sandwich hybrid" evidence="7">
    <location>
        <begin position="62"/>
        <end position="198"/>
    </location>
</feature>
<feature type="coiled-coil region" evidence="3">
    <location>
        <begin position="102"/>
        <end position="160"/>
    </location>
</feature>
<dbReference type="Gene3D" id="1.10.287.470">
    <property type="entry name" value="Helix hairpin bin"/>
    <property type="match status" value="1"/>
</dbReference>
<evidence type="ECO:0000256" key="4">
    <source>
        <dbReference type="SAM" id="MobiDB-lite"/>
    </source>
</evidence>
<evidence type="ECO:0000259" key="8">
    <source>
        <dbReference type="Pfam" id="PF25944"/>
    </source>
</evidence>
<evidence type="ECO:0000259" key="9">
    <source>
        <dbReference type="Pfam" id="PF25967"/>
    </source>
</evidence>
<feature type="region of interest" description="Disordered" evidence="4">
    <location>
        <begin position="362"/>
        <end position="385"/>
    </location>
</feature>
<dbReference type="Pfam" id="PF25876">
    <property type="entry name" value="HH_MFP_RND"/>
    <property type="match status" value="1"/>
</dbReference>
<dbReference type="InterPro" id="IPR058625">
    <property type="entry name" value="MdtA-like_BSH"/>
</dbReference>
<dbReference type="InterPro" id="IPR058624">
    <property type="entry name" value="MdtA-like_HH"/>
</dbReference>
<dbReference type="Gene3D" id="2.40.420.20">
    <property type="match status" value="1"/>
</dbReference>
<comment type="caution">
    <text evidence="10">The sequence shown here is derived from an EMBL/GenBank/DDBJ whole genome shotgun (WGS) entry which is preliminary data.</text>
</comment>
<dbReference type="PANTHER" id="PTHR30158">
    <property type="entry name" value="ACRA/E-RELATED COMPONENT OF DRUG EFFLUX TRANSPORTER"/>
    <property type="match status" value="1"/>
</dbReference>
<dbReference type="NCBIfam" id="TIGR01730">
    <property type="entry name" value="RND_mfp"/>
    <property type="match status" value="1"/>
</dbReference>
<evidence type="ECO:0000313" key="10">
    <source>
        <dbReference type="EMBL" id="NJC26947.1"/>
    </source>
</evidence>
<evidence type="ECO:0000256" key="2">
    <source>
        <dbReference type="ARBA" id="ARBA00009477"/>
    </source>
</evidence>
<feature type="compositionally biased region" description="Polar residues" evidence="4">
    <location>
        <begin position="376"/>
        <end position="385"/>
    </location>
</feature>
<evidence type="ECO:0000256" key="5">
    <source>
        <dbReference type="SAM" id="SignalP"/>
    </source>
</evidence>
<dbReference type="InterPro" id="IPR058626">
    <property type="entry name" value="MdtA-like_b-barrel"/>
</dbReference>
<dbReference type="Gene3D" id="2.40.30.170">
    <property type="match status" value="1"/>
</dbReference>
<sequence length="385" mass="42244">MKLIYSLSFCLGLLLTCASCGGGKDEEAPQQRPAPTVRVAESKQEAVTFYDEFPATVVALDEVEVRPQTTGYITQVYFREGDLVRKGQRLYTVDVRRYAADVDQATSTVASAQANLDLAEKNVERYRRLAEAEAIALQTLDQAEAEVEARRQALESANAGVRSARTQLDYTVIRAPLSGVTSLNSAKSGTQVSPGQPLLTTISKEAPIGVDFALPQTQIPRLSRMEKTGIDPRDSVFRLRLPDGSLYAGKGKIYASDRVVDPRTGSLNVRLEFTNQDKVLRPGMTLEIEMLNDQSGRQVLIPTQALSEQMGEFYVMEVRDSVTYRQKVTTGKQLGQQVVVTEGLDAGKIVVIEGLKSVKDSTKVQIAPPRQEENKSANQAQNQGE</sequence>
<dbReference type="SUPFAM" id="SSF111369">
    <property type="entry name" value="HlyD-like secretion proteins"/>
    <property type="match status" value="1"/>
</dbReference>
<keyword evidence="5" id="KW-0732">Signal</keyword>
<evidence type="ECO:0000256" key="3">
    <source>
        <dbReference type="SAM" id="Coils"/>
    </source>
</evidence>
<evidence type="ECO:0000313" key="11">
    <source>
        <dbReference type="Proteomes" id="UP000770785"/>
    </source>
</evidence>
<reference evidence="10 11" key="1">
    <citation type="submission" date="2020-03" db="EMBL/GenBank/DDBJ databases">
        <title>Genomic Encyclopedia of Type Strains, Phase IV (KMG-IV): sequencing the most valuable type-strain genomes for metagenomic binning, comparative biology and taxonomic classification.</title>
        <authorList>
            <person name="Goeker M."/>
        </authorList>
    </citation>
    <scope>NUCLEOTIDE SEQUENCE [LARGE SCALE GENOMIC DNA]</scope>
    <source>
        <strain evidence="10 11">DSM 105096</strain>
    </source>
</reference>
<dbReference type="Proteomes" id="UP000770785">
    <property type="component" value="Unassembled WGS sequence"/>
</dbReference>
<feature type="domain" description="Multidrug resistance protein MdtA-like C-terminal permuted SH3" evidence="9">
    <location>
        <begin position="299"/>
        <end position="356"/>
    </location>
</feature>
<feature type="signal peptide" evidence="5">
    <location>
        <begin position="1"/>
        <end position="21"/>
    </location>
</feature>
<organism evidence="10 11">
    <name type="scientific">Neolewinella antarctica</name>
    <dbReference type="NCBI Taxonomy" id="442734"/>
    <lineage>
        <taxon>Bacteria</taxon>
        <taxon>Pseudomonadati</taxon>
        <taxon>Bacteroidota</taxon>
        <taxon>Saprospiria</taxon>
        <taxon>Saprospirales</taxon>
        <taxon>Lewinellaceae</taxon>
        <taxon>Neolewinella</taxon>
    </lineage>
</organism>
<evidence type="ECO:0000259" key="6">
    <source>
        <dbReference type="Pfam" id="PF25876"/>
    </source>
</evidence>
<dbReference type="InterPro" id="IPR058627">
    <property type="entry name" value="MdtA-like_C"/>
</dbReference>
<dbReference type="Gene3D" id="2.40.50.100">
    <property type="match status" value="1"/>
</dbReference>
<gene>
    <name evidence="10" type="ORF">GGR27_002457</name>
</gene>
<feature type="chain" id="PRO_5045971441" evidence="5">
    <location>
        <begin position="22"/>
        <end position="385"/>
    </location>
</feature>